<evidence type="ECO:0000313" key="1">
    <source>
        <dbReference type="EMBL" id="XAY03686.1"/>
    </source>
</evidence>
<accession>A0AAU7APX0</accession>
<dbReference type="EMBL" id="CP114014">
    <property type="protein sequence ID" value="XAY03686.1"/>
    <property type="molecule type" value="Genomic_DNA"/>
</dbReference>
<gene>
    <name evidence="1" type="ORF">DSM112329_00506</name>
</gene>
<dbReference type="Gene3D" id="2.50.20.20">
    <property type="match status" value="1"/>
</dbReference>
<reference evidence="1" key="1">
    <citation type="submission" date="2022-12" db="EMBL/GenBank/DDBJ databases">
        <title>Paraconexibacter alkalitolerans sp. nov. and Baekduia alba sp. nov., isolated from soil and emended description of the genera Paraconexibacter (Chun et al., 2020) and Baekduia (An et al., 2020).</title>
        <authorList>
            <person name="Vieira S."/>
            <person name="Huber K.J."/>
            <person name="Geppert A."/>
            <person name="Wolf J."/>
            <person name="Neumann-Schaal M."/>
            <person name="Muesken M."/>
            <person name="Overmann J."/>
        </authorList>
    </citation>
    <scope>NUCLEOTIDE SEQUENCE</scope>
    <source>
        <strain evidence="1">AEG42_29</strain>
    </source>
</reference>
<dbReference type="RefSeq" id="WP_354700240.1">
    <property type="nucleotide sequence ID" value="NZ_CP114014.1"/>
</dbReference>
<dbReference type="SUPFAM" id="SSF89392">
    <property type="entry name" value="Prokaryotic lipoproteins and lipoprotein localization factors"/>
    <property type="match status" value="1"/>
</dbReference>
<evidence type="ECO:0008006" key="2">
    <source>
        <dbReference type="Google" id="ProtNLM"/>
    </source>
</evidence>
<sequence length="300" mass="31005">MAGGAIGCGSSDDGGTTNLDVLEQAASKTAKQQSFHMAMTMDQTVMGQAFSVVSEGDYSGGKGRMTLDFGSVAKLLGAVPGASDTLQQLGGANALKATMITDKTSILLKSDAMKKALKQYANKDVADWARLDVLKLGKTFGIDLSSIFAGSSGSEQTIAYMRALTGALDKIGAEKIAGVDTTHYRGTLDVANIPKGAVPPAMEKTFKQLGAALKKSGAPTKSPVDVWVGKDGLVRRQVVTQKFQGVSQKITINLSDYGKATKITVPPAAQQFDAIALADELAPGALGMVAQAMKSGGLAP</sequence>
<name>A0AAU7APX0_9ACTN</name>
<dbReference type="InterPro" id="IPR029046">
    <property type="entry name" value="LolA/LolB/LppX"/>
</dbReference>
<organism evidence="1">
    <name type="scientific">Paraconexibacter sp. AEG42_29</name>
    <dbReference type="NCBI Taxonomy" id="2997339"/>
    <lineage>
        <taxon>Bacteria</taxon>
        <taxon>Bacillati</taxon>
        <taxon>Actinomycetota</taxon>
        <taxon>Thermoleophilia</taxon>
        <taxon>Solirubrobacterales</taxon>
        <taxon>Paraconexibacteraceae</taxon>
        <taxon>Paraconexibacter</taxon>
    </lineage>
</organism>
<proteinExistence type="predicted"/>
<dbReference type="KEGG" id="parq:DSM112329_00506"/>
<dbReference type="AlphaFoldDB" id="A0AAU7APX0"/>
<protein>
    <recommendedName>
        <fullName evidence="2">Lipoprotein</fullName>
    </recommendedName>
</protein>